<dbReference type="AlphaFoldDB" id="A0A8E2B503"/>
<feature type="signal peptide" evidence="1">
    <location>
        <begin position="1"/>
        <end position="24"/>
    </location>
</feature>
<accession>A0A8E2B503</accession>
<proteinExistence type="predicted"/>
<name>A0A8E2B503_9APHY</name>
<feature type="chain" id="PRO_5034140937" evidence="1">
    <location>
        <begin position="25"/>
        <end position="115"/>
    </location>
</feature>
<evidence type="ECO:0000313" key="2">
    <source>
        <dbReference type="EMBL" id="OCH92677.1"/>
    </source>
</evidence>
<dbReference type="OrthoDB" id="3225847at2759"/>
<keyword evidence="1" id="KW-0732">Signal</keyword>
<gene>
    <name evidence="2" type="ORF">OBBRIDRAFT_790978</name>
</gene>
<keyword evidence="3" id="KW-1185">Reference proteome</keyword>
<protein>
    <submittedName>
        <fullName evidence="2">Uncharacterized protein</fullName>
    </submittedName>
</protein>
<reference evidence="2 3" key="1">
    <citation type="submission" date="2016-07" db="EMBL/GenBank/DDBJ databases">
        <title>Draft genome of the white-rot fungus Obba rivulosa 3A-2.</title>
        <authorList>
            <consortium name="DOE Joint Genome Institute"/>
            <person name="Miettinen O."/>
            <person name="Riley R."/>
            <person name="Acob R."/>
            <person name="Barry K."/>
            <person name="Cullen D."/>
            <person name="De Vries R."/>
            <person name="Hainaut M."/>
            <person name="Hatakka A."/>
            <person name="Henrissat B."/>
            <person name="Hilden K."/>
            <person name="Kuo R."/>
            <person name="Labutti K."/>
            <person name="Lipzen A."/>
            <person name="Makela M.R."/>
            <person name="Sandor L."/>
            <person name="Spatafora J.W."/>
            <person name="Grigoriev I.V."/>
            <person name="Hibbett D.S."/>
        </authorList>
    </citation>
    <scope>NUCLEOTIDE SEQUENCE [LARGE SCALE GENOMIC DNA]</scope>
    <source>
        <strain evidence="2 3">3A-2</strain>
    </source>
</reference>
<evidence type="ECO:0000256" key="1">
    <source>
        <dbReference type="SAM" id="SignalP"/>
    </source>
</evidence>
<sequence>MAFKFTLVSSLILIARALLPGAAAQCSTAQPEHLCCQEFIPFSENAAVFEGVCGNPAPSDLSVMVGTLCEPVTGSECAPPVFNDFFDLCCASILPCPSGSVDGPIGFNCTGHQVE</sequence>
<evidence type="ECO:0000313" key="3">
    <source>
        <dbReference type="Proteomes" id="UP000250043"/>
    </source>
</evidence>
<organism evidence="2 3">
    <name type="scientific">Obba rivulosa</name>
    <dbReference type="NCBI Taxonomy" id="1052685"/>
    <lineage>
        <taxon>Eukaryota</taxon>
        <taxon>Fungi</taxon>
        <taxon>Dikarya</taxon>
        <taxon>Basidiomycota</taxon>
        <taxon>Agaricomycotina</taxon>
        <taxon>Agaricomycetes</taxon>
        <taxon>Polyporales</taxon>
        <taxon>Gelatoporiaceae</taxon>
        <taxon>Obba</taxon>
    </lineage>
</organism>
<dbReference type="EMBL" id="KV722365">
    <property type="protein sequence ID" value="OCH92677.1"/>
    <property type="molecule type" value="Genomic_DNA"/>
</dbReference>
<dbReference type="Proteomes" id="UP000250043">
    <property type="component" value="Unassembled WGS sequence"/>
</dbReference>